<dbReference type="SUPFAM" id="SSF52743">
    <property type="entry name" value="Subtilisin-like"/>
    <property type="match status" value="1"/>
</dbReference>
<dbReference type="GO" id="GO:0006508">
    <property type="term" value="P:proteolysis"/>
    <property type="evidence" value="ECO:0007669"/>
    <property type="project" value="UniProtKB-KW"/>
</dbReference>
<dbReference type="InterPro" id="IPR015500">
    <property type="entry name" value="Peptidase_S8_subtilisin-rel"/>
</dbReference>
<feature type="chain" id="PRO_5022098484" description="Peptidase S8/S53 domain-containing protein" evidence="7">
    <location>
        <begin position="19"/>
        <end position="867"/>
    </location>
</feature>
<dbReference type="InterPro" id="IPR000209">
    <property type="entry name" value="Peptidase_S8/S53_dom"/>
</dbReference>
<feature type="active site" description="Charge relay system" evidence="5">
    <location>
        <position position="601"/>
    </location>
</feature>
<evidence type="ECO:0000313" key="10">
    <source>
        <dbReference type="Proteomes" id="UP000315825"/>
    </source>
</evidence>
<feature type="compositionally biased region" description="Low complexity" evidence="6">
    <location>
        <begin position="27"/>
        <end position="36"/>
    </location>
</feature>
<dbReference type="PANTHER" id="PTHR43806:SF11">
    <property type="entry name" value="CEREVISIN-RELATED"/>
    <property type="match status" value="1"/>
</dbReference>
<dbReference type="PANTHER" id="PTHR43806">
    <property type="entry name" value="PEPTIDASE S8"/>
    <property type="match status" value="1"/>
</dbReference>
<feature type="active site" description="Charge relay system" evidence="5">
    <location>
        <position position="409"/>
    </location>
</feature>
<evidence type="ECO:0000256" key="2">
    <source>
        <dbReference type="ARBA" id="ARBA00022670"/>
    </source>
</evidence>
<evidence type="ECO:0000256" key="3">
    <source>
        <dbReference type="ARBA" id="ARBA00022801"/>
    </source>
</evidence>
<dbReference type="InterPro" id="IPR050131">
    <property type="entry name" value="Peptidase_S8_subtilisin-like"/>
</dbReference>
<organism evidence="9 10">
    <name type="scientific">SAR86 cluster bacterium</name>
    <dbReference type="NCBI Taxonomy" id="2030880"/>
    <lineage>
        <taxon>Bacteria</taxon>
        <taxon>Pseudomonadati</taxon>
        <taxon>Pseudomonadota</taxon>
        <taxon>Gammaproteobacteria</taxon>
        <taxon>SAR86 cluster</taxon>
    </lineage>
</organism>
<dbReference type="PROSITE" id="PS51892">
    <property type="entry name" value="SUBTILASE"/>
    <property type="match status" value="1"/>
</dbReference>
<dbReference type="GO" id="GO:0004252">
    <property type="term" value="F:serine-type endopeptidase activity"/>
    <property type="evidence" value="ECO:0007669"/>
    <property type="project" value="UniProtKB-UniRule"/>
</dbReference>
<sequence length="867" mass="93928">MFPKRILFLIFSIILVTACGGGGGGSTNEEGGATTPTPAPTPPPAPERYNIRGQVTLTGNVIIDSDVPNKAFSYLSNDISSNAQPIYAPSTVIGYSGRHTSEEGEVTQDTLDVYVLSLEGSSLQVTMNQAVSNADIDIFLYDSEDLNNPIEFSASIGQQESFNFTGSGIFYLVVRADQAKIGTKYSLSLVESLQSFQQTASKEVFDTGEFIFIKNKEKGSLISETEMSLIQNLFTTKGGLNRLNKSRLDTNYFNEIYGLSLSIEEVSKEFSLSESISKTIEKNKIKEFLRKEFPNWLIDLNHIYYPDADPVPFSPDPFYDEFQWNLRQIKAKEALDLIGQETKDIVVAVLDSGSPTSDSLAFENSSFVSGGYDFVSNTDASFDGDGLDSDPTDPDFQPVQSDGEIFGSHGSHVATTMSANNDGNEINGLAVKALPLRVCGSDRSEQGGGCSSYDQLQAFYYIQGKENDSGTSYDADTNGPVNIVNMSLGGGGNNQVICEEIENMKNDGIFVVASAGNEGNSAIRFPASCEYSFSVSSTKFDEKRSSFSSFNNYVDIAAPGGQNSEDLDGNGRGDGVMAYSFKNSSYDGESYKGLQAYNGTSMAAPHVSAYFAILKYLQPDLTHAQLKDYLRSGNLTKDIGNPGKDDFYGYGLMNMEKGITNVQNGISGDMLNYSFVEPDRLFLGYALSEKTFNLSGSGNISNITIQDQTSSVSVEQLSVDSGGIGEYKVKINRSVLSSGNYVSLIIFEFVGDQPSTSIPVLFSSGEEKIKATVDQLWICAVNDENEIIPCDVMQMEEGVANFRIREVPNDTYDDVFACTTFGDVLSFTDEGICGPGDLRGDYTGGSFIVSGSDVSGINFTIAPVINN</sequence>
<dbReference type="Proteomes" id="UP000315825">
    <property type="component" value="Unassembled WGS sequence"/>
</dbReference>
<evidence type="ECO:0000256" key="4">
    <source>
        <dbReference type="ARBA" id="ARBA00022825"/>
    </source>
</evidence>
<gene>
    <name evidence="9" type="ORF">EVA92_04395</name>
</gene>
<dbReference type="InterPro" id="IPR023828">
    <property type="entry name" value="Peptidase_S8_Ser-AS"/>
</dbReference>
<keyword evidence="4 5" id="KW-0720">Serine protease</keyword>
<evidence type="ECO:0000256" key="5">
    <source>
        <dbReference type="PROSITE-ProRule" id="PRU01240"/>
    </source>
</evidence>
<name>A0A520MX86_9GAMM</name>
<feature type="active site" description="Charge relay system" evidence="5">
    <location>
        <position position="351"/>
    </location>
</feature>
<keyword evidence="2 5" id="KW-0645">Protease</keyword>
<feature type="compositionally biased region" description="Pro residues" evidence="6">
    <location>
        <begin position="37"/>
        <end position="46"/>
    </location>
</feature>
<keyword evidence="3 5" id="KW-0378">Hydrolase</keyword>
<dbReference type="EMBL" id="SHBE01000009">
    <property type="protein sequence ID" value="RZO25840.1"/>
    <property type="molecule type" value="Genomic_DNA"/>
</dbReference>
<dbReference type="Gene3D" id="2.60.120.380">
    <property type="match status" value="1"/>
</dbReference>
<dbReference type="PRINTS" id="PR00723">
    <property type="entry name" value="SUBTILISIN"/>
</dbReference>
<evidence type="ECO:0000256" key="1">
    <source>
        <dbReference type="ARBA" id="ARBA00011073"/>
    </source>
</evidence>
<feature type="signal peptide" evidence="7">
    <location>
        <begin position="1"/>
        <end position="18"/>
    </location>
</feature>
<accession>A0A520MX86</accession>
<proteinExistence type="inferred from homology"/>
<evidence type="ECO:0000259" key="8">
    <source>
        <dbReference type="Pfam" id="PF00082"/>
    </source>
</evidence>
<dbReference type="PROSITE" id="PS51257">
    <property type="entry name" value="PROKAR_LIPOPROTEIN"/>
    <property type="match status" value="1"/>
</dbReference>
<comment type="similarity">
    <text evidence="1 5">Belongs to the peptidase S8 family.</text>
</comment>
<dbReference type="Gene3D" id="3.40.50.200">
    <property type="entry name" value="Peptidase S8/S53 domain"/>
    <property type="match status" value="1"/>
</dbReference>
<dbReference type="AlphaFoldDB" id="A0A520MX86"/>
<feature type="region of interest" description="Disordered" evidence="6">
    <location>
        <begin position="25"/>
        <end position="46"/>
    </location>
</feature>
<feature type="domain" description="Peptidase S8/S53" evidence="8">
    <location>
        <begin position="343"/>
        <end position="651"/>
    </location>
</feature>
<keyword evidence="7" id="KW-0732">Signal</keyword>
<dbReference type="Pfam" id="PF00082">
    <property type="entry name" value="Peptidase_S8"/>
    <property type="match status" value="1"/>
</dbReference>
<dbReference type="PROSITE" id="PS00138">
    <property type="entry name" value="SUBTILASE_SER"/>
    <property type="match status" value="1"/>
</dbReference>
<dbReference type="InterPro" id="IPR036852">
    <property type="entry name" value="Peptidase_S8/S53_dom_sf"/>
</dbReference>
<evidence type="ECO:0000256" key="6">
    <source>
        <dbReference type="SAM" id="MobiDB-lite"/>
    </source>
</evidence>
<evidence type="ECO:0000313" key="9">
    <source>
        <dbReference type="EMBL" id="RZO25840.1"/>
    </source>
</evidence>
<evidence type="ECO:0000256" key="7">
    <source>
        <dbReference type="SAM" id="SignalP"/>
    </source>
</evidence>
<comment type="caution">
    <text evidence="9">The sequence shown here is derived from an EMBL/GenBank/DDBJ whole genome shotgun (WGS) entry which is preliminary data.</text>
</comment>
<reference evidence="9 10" key="1">
    <citation type="submission" date="2019-02" db="EMBL/GenBank/DDBJ databases">
        <title>Prokaryotic population dynamics and viral predation in marine succession experiment using metagenomics: the confinement effect.</title>
        <authorList>
            <person name="Haro-Moreno J.M."/>
            <person name="Rodriguez-Valera F."/>
            <person name="Lopez-Perez M."/>
        </authorList>
    </citation>
    <scope>NUCLEOTIDE SEQUENCE [LARGE SCALE GENOMIC DNA]</scope>
    <source>
        <strain evidence="9">MED-G159</strain>
    </source>
</reference>
<protein>
    <recommendedName>
        <fullName evidence="8">Peptidase S8/S53 domain-containing protein</fullName>
    </recommendedName>
</protein>